<organism evidence="2 3">
    <name type="scientific">Channa striata</name>
    <name type="common">Snakehead murrel</name>
    <name type="synonym">Ophicephalus striatus</name>
    <dbReference type="NCBI Taxonomy" id="64152"/>
    <lineage>
        <taxon>Eukaryota</taxon>
        <taxon>Metazoa</taxon>
        <taxon>Chordata</taxon>
        <taxon>Craniata</taxon>
        <taxon>Vertebrata</taxon>
        <taxon>Euteleostomi</taxon>
        <taxon>Actinopterygii</taxon>
        <taxon>Neopterygii</taxon>
        <taxon>Teleostei</taxon>
        <taxon>Neoteleostei</taxon>
        <taxon>Acanthomorphata</taxon>
        <taxon>Anabantaria</taxon>
        <taxon>Anabantiformes</taxon>
        <taxon>Channoidei</taxon>
        <taxon>Channidae</taxon>
        <taxon>Channa</taxon>
    </lineage>
</organism>
<comment type="caution">
    <text evidence="2">The sequence shown here is derived from an EMBL/GenBank/DDBJ whole genome shotgun (WGS) entry which is preliminary data.</text>
</comment>
<sequence>MSPQPSYKEEPSSHLASNPHSGPQSLPASRYHYQIPSVPKSVPGSTDTPPTPDVAKEDTPKISSRFSQVDSVIWITGHSSFWTLCLFSCGLRCPCHQLFGCLQLVQFHQFCQTQTGRYSITTREEGNIYLLWCLRLCQRSDRWVQATPRCTCLRLTHIPCVLKKS</sequence>
<feature type="region of interest" description="Disordered" evidence="1">
    <location>
        <begin position="1"/>
        <end position="60"/>
    </location>
</feature>
<keyword evidence="3" id="KW-1185">Reference proteome</keyword>
<reference evidence="2" key="1">
    <citation type="submission" date="2023-07" db="EMBL/GenBank/DDBJ databases">
        <title>Chromosome-level Genome Assembly of Striped Snakehead (Channa striata).</title>
        <authorList>
            <person name="Liu H."/>
        </authorList>
    </citation>
    <scope>NUCLEOTIDE SEQUENCE</scope>
    <source>
        <strain evidence="2">Gz</strain>
        <tissue evidence="2">Muscle</tissue>
    </source>
</reference>
<evidence type="ECO:0000313" key="3">
    <source>
        <dbReference type="Proteomes" id="UP001187415"/>
    </source>
</evidence>
<proteinExistence type="predicted"/>
<evidence type="ECO:0000313" key="2">
    <source>
        <dbReference type="EMBL" id="KAK2844010.1"/>
    </source>
</evidence>
<accession>A0AA88MVJ8</accession>
<dbReference type="EMBL" id="JAUPFM010000008">
    <property type="protein sequence ID" value="KAK2844010.1"/>
    <property type="molecule type" value="Genomic_DNA"/>
</dbReference>
<protein>
    <submittedName>
        <fullName evidence="2">Uncharacterized protein</fullName>
    </submittedName>
</protein>
<dbReference type="Proteomes" id="UP001187415">
    <property type="component" value="Unassembled WGS sequence"/>
</dbReference>
<evidence type="ECO:0000256" key="1">
    <source>
        <dbReference type="SAM" id="MobiDB-lite"/>
    </source>
</evidence>
<dbReference type="AlphaFoldDB" id="A0AA88MVJ8"/>
<gene>
    <name evidence="2" type="ORF">Q5P01_010669</name>
</gene>
<feature type="compositionally biased region" description="Polar residues" evidence="1">
    <location>
        <begin position="14"/>
        <end position="27"/>
    </location>
</feature>
<name>A0AA88MVJ8_CHASR</name>